<dbReference type="Pfam" id="PF22612">
    <property type="entry name" value="GH113"/>
    <property type="match status" value="1"/>
</dbReference>
<sequence length="588" mass="65975">MKKSTNYTYLLSLLLIILILSCSKSSEEEETILTPPSLTITSPQSGLAIAQGETVSITASATDDTGIRYVRFYIQNKEVAYTETTPYQYEWNTTEATPGSYSIKVEACDLNDQKTLRSVNITLTEPRLTANYTGTIKSRQTTANLPGLTIHLGDQSSTSDAAGKYEITNQFAEGHYALEINATEDFMGTTVGFDLTENTNASHDLYLYQKPENVQKQAEGFIKGVSMFDAGPWMGQDLYPDAFASTFDRLASNHSNLVTVFDPVFITEAGNDSVKMSTSANTEYPWDMLSSSQYTDLTDKATQKGLDFMFWFGVWPQAEKQLSGKSFNAIVFSGKVLPDEFWQDWFSEYTRILVDYAKLAETQSVPYISLGHGLNYATSPQQFSSVELYHSLWTNLINSIKEVYAGDLIYFGTNRSFTAQNYEGGSEIEYYEDEAYTTTFKNLFDAFGVILSNITSTPNPSIDQIKSSVTSILDRYTSFEKPIILWVWSPSVDGSANKYGHLEPVLDVSQAASNYVVDFYEQADVYEGIFEALNESSVDVLGVISHGYMYFDQFKKYAPRNMDTAFDKAASVRDKPAEQVLKFWFEKM</sequence>
<evidence type="ECO:0000313" key="2">
    <source>
        <dbReference type="Proteomes" id="UP000198964"/>
    </source>
</evidence>
<dbReference type="InterPro" id="IPR017853">
    <property type="entry name" value="GH"/>
</dbReference>
<dbReference type="InterPro" id="IPR055151">
    <property type="entry name" value="GH113"/>
</dbReference>
<proteinExistence type="predicted"/>
<name>A0A1I2FAX8_9BACT</name>
<dbReference type="SUPFAM" id="SSF51445">
    <property type="entry name" value="(Trans)glycosidases"/>
    <property type="match status" value="1"/>
</dbReference>
<reference evidence="1 2" key="1">
    <citation type="submission" date="2016-10" db="EMBL/GenBank/DDBJ databases">
        <authorList>
            <person name="de Groot N.N."/>
        </authorList>
    </citation>
    <scope>NUCLEOTIDE SEQUENCE [LARGE SCALE GENOMIC DNA]</scope>
    <source>
        <strain evidence="1 2">CGMCC 1.9156</strain>
    </source>
</reference>
<dbReference type="Gene3D" id="2.60.40.10">
    <property type="entry name" value="Immunoglobulins"/>
    <property type="match status" value="1"/>
</dbReference>
<dbReference type="STRING" id="655355.SAMN05216283_102412"/>
<accession>A0A1I2FAX8</accession>
<dbReference type="Proteomes" id="UP000198964">
    <property type="component" value="Unassembled WGS sequence"/>
</dbReference>
<organism evidence="1 2">
    <name type="scientific">Sunxiuqinia elliptica</name>
    <dbReference type="NCBI Taxonomy" id="655355"/>
    <lineage>
        <taxon>Bacteria</taxon>
        <taxon>Pseudomonadati</taxon>
        <taxon>Bacteroidota</taxon>
        <taxon>Bacteroidia</taxon>
        <taxon>Marinilabiliales</taxon>
        <taxon>Prolixibacteraceae</taxon>
        <taxon>Sunxiuqinia</taxon>
    </lineage>
</organism>
<evidence type="ECO:0000313" key="1">
    <source>
        <dbReference type="EMBL" id="SFF01908.1"/>
    </source>
</evidence>
<dbReference type="PROSITE" id="PS51257">
    <property type="entry name" value="PROKAR_LIPOPROTEIN"/>
    <property type="match status" value="1"/>
</dbReference>
<gene>
    <name evidence="1" type="ORF">SAMN05216283_102412</name>
</gene>
<dbReference type="EMBL" id="FONW01000002">
    <property type="protein sequence ID" value="SFF01908.1"/>
    <property type="molecule type" value="Genomic_DNA"/>
</dbReference>
<dbReference type="RefSeq" id="WP_093919073.1">
    <property type="nucleotide sequence ID" value="NZ_FONW01000002.1"/>
</dbReference>
<keyword evidence="2" id="KW-1185">Reference proteome</keyword>
<dbReference type="AlphaFoldDB" id="A0A1I2FAX8"/>
<dbReference type="Pfam" id="PF17957">
    <property type="entry name" value="Big_7"/>
    <property type="match status" value="1"/>
</dbReference>
<protein>
    <submittedName>
        <fullName evidence="1">Uncharacterized protein</fullName>
    </submittedName>
</protein>
<dbReference type="InterPro" id="IPR013783">
    <property type="entry name" value="Ig-like_fold"/>
</dbReference>
<dbReference type="Gene3D" id="3.20.20.80">
    <property type="entry name" value="Glycosidases"/>
    <property type="match status" value="1"/>
</dbReference>